<evidence type="ECO:0000256" key="11">
    <source>
        <dbReference type="PIRSR" id="PIRSR001492-1"/>
    </source>
</evidence>
<feature type="domain" description="BPG-independent PGAM N-terminal" evidence="15">
    <location>
        <begin position="96"/>
        <end position="317"/>
    </location>
</feature>
<comment type="similarity">
    <text evidence="5">Belongs to the BPG-independent phosphoglycerate mutase family.</text>
</comment>
<dbReference type="Proteomes" id="UP000599024">
    <property type="component" value="Unassembled WGS sequence"/>
</dbReference>
<dbReference type="GO" id="GO:0030145">
    <property type="term" value="F:manganese ion binding"/>
    <property type="evidence" value="ECO:0007669"/>
    <property type="project" value="InterPro"/>
</dbReference>
<evidence type="ECO:0000313" key="17">
    <source>
        <dbReference type="Proteomes" id="UP000599024"/>
    </source>
</evidence>
<keyword evidence="6 13" id="KW-0479">Metal-binding</keyword>
<dbReference type="Pfam" id="PF06415">
    <property type="entry name" value="iPGM_N"/>
    <property type="match status" value="1"/>
</dbReference>
<keyword evidence="8 13" id="KW-0464">Manganese</keyword>
<organism evidence="16 17">
    <name type="scientific">Candidatus Desulfatifera sulfidica</name>
    <dbReference type="NCBI Taxonomy" id="2841691"/>
    <lineage>
        <taxon>Bacteria</taxon>
        <taxon>Pseudomonadati</taxon>
        <taxon>Thermodesulfobacteriota</taxon>
        <taxon>Desulfobulbia</taxon>
        <taxon>Desulfobulbales</taxon>
        <taxon>Desulfobulbaceae</taxon>
        <taxon>Candidatus Desulfatifera</taxon>
    </lineage>
</organism>
<dbReference type="InterPro" id="IPR017850">
    <property type="entry name" value="Alkaline_phosphatase_core_sf"/>
</dbReference>
<dbReference type="GO" id="GO:0006096">
    <property type="term" value="P:glycolytic process"/>
    <property type="evidence" value="ECO:0007669"/>
    <property type="project" value="UniProtKB-UniRule"/>
</dbReference>
<feature type="binding site" evidence="13">
    <location>
        <position position="466"/>
    </location>
    <ligand>
        <name>Mn(2+)</name>
        <dbReference type="ChEBI" id="CHEBI:29035"/>
        <label>2</label>
    </ligand>
</feature>
<feature type="binding site" evidence="12">
    <location>
        <begin position="281"/>
        <end position="284"/>
    </location>
    <ligand>
        <name>substrate</name>
    </ligand>
</feature>
<feature type="binding site" evidence="13">
    <location>
        <position position="25"/>
    </location>
    <ligand>
        <name>Mn(2+)</name>
        <dbReference type="ChEBI" id="CHEBI:29035"/>
        <label>2</label>
    </ligand>
</feature>
<comment type="cofactor">
    <cofactor evidence="2">
        <name>Mn(2+)</name>
        <dbReference type="ChEBI" id="CHEBI:29035"/>
    </cofactor>
</comment>
<dbReference type="GO" id="GO:0006007">
    <property type="term" value="P:glucose catabolic process"/>
    <property type="evidence" value="ECO:0007669"/>
    <property type="project" value="InterPro"/>
</dbReference>
<comment type="caution">
    <text evidence="16">The sequence shown here is derived from an EMBL/GenBank/DDBJ whole genome shotgun (WGS) entry which is preliminary data.</text>
</comment>
<evidence type="ECO:0000256" key="7">
    <source>
        <dbReference type="ARBA" id="ARBA00023152"/>
    </source>
</evidence>
<accession>A0A8J6N9R4</accession>
<name>A0A8J6N9R4_9BACT</name>
<gene>
    <name evidence="16" type="ORF">H8E79_01735</name>
</gene>
<dbReference type="CDD" id="cd16010">
    <property type="entry name" value="iPGM"/>
    <property type="match status" value="1"/>
</dbReference>
<dbReference type="InterPro" id="IPR011258">
    <property type="entry name" value="BPG-indep_PGM_N"/>
</dbReference>
<dbReference type="GO" id="GO:0004619">
    <property type="term" value="F:phosphoglycerate mutase activity"/>
    <property type="evidence" value="ECO:0007669"/>
    <property type="project" value="UniProtKB-UniRule"/>
</dbReference>
<feature type="binding site" evidence="13">
    <location>
        <position position="465"/>
    </location>
    <ligand>
        <name>Mn(2+)</name>
        <dbReference type="ChEBI" id="CHEBI:29035"/>
        <label>2</label>
    </ligand>
</feature>
<dbReference type="FunFam" id="3.40.1450.10:FF:000002">
    <property type="entry name" value="2,3-bisphosphoglycerate-independent phosphoglycerate mutase"/>
    <property type="match status" value="1"/>
</dbReference>
<evidence type="ECO:0000256" key="2">
    <source>
        <dbReference type="ARBA" id="ARBA00001936"/>
    </source>
</evidence>
<reference evidence="16 17" key="1">
    <citation type="submission" date="2020-08" db="EMBL/GenBank/DDBJ databases">
        <title>Bridging the membrane lipid divide: bacteria of the FCB group superphylum have the potential to synthesize archaeal ether lipids.</title>
        <authorList>
            <person name="Villanueva L."/>
            <person name="Von Meijenfeldt F.A.B."/>
            <person name="Westbye A.B."/>
            <person name="Yadav S."/>
            <person name="Hopmans E.C."/>
            <person name="Dutilh B.E."/>
            <person name="Sinninghe Damste J.S."/>
        </authorList>
    </citation>
    <scope>NUCLEOTIDE SEQUENCE [LARGE SCALE GENOMIC DNA]</scope>
    <source>
        <strain evidence="16">NIOZ-UU81</strain>
    </source>
</reference>
<dbReference type="SUPFAM" id="SSF64158">
    <property type="entry name" value="2,3-Bisphosphoglycerate-independent phosphoglycerate mutase, substrate-binding domain"/>
    <property type="match status" value="1"/>
</dbReference>
<evidence type="ECO:0000259" key="15">
    <source>
        <dbReference type="Pfam" id="PF06415"/>
    </source>
</evidence>
<evidence type="ECO:0000256" key="3">
    <source>
        <dbReference type="ARBA" id="ARBA00002315"/>
    </source>
</evidence>
<dbReference type="Pfam" id="PF01676">
    <property type="entry name" value="Metalloenzyme"/>
    <property type="match status" value="1"/>
</dbReference>
<feature type="binding site" evidence="13">
    <location>
        <position position="424"/>
    </location>
    <ligand>
        <name>Mn(2+)</name>
        <dbReference type="ChEBI" id="CHEBI:29035"/>
        <label>1</label>
    </ligand>
</feature>
<evidence type="ECO:0000256" key="10">
    <source>
        <dbReference type="NCBIfam" id="TIGR01307"/>
    </source>
</evidence>
<feature type="binding site" evidence="12">
    <location>
        <position position="209"/>
    </location>
    <ligand>
        <name>substrate</name>
    </ligand>
</feature>
<dbReference type="Gene3D" id="3.40.1450.10">
    <property type="entry name" value="BPG-independent phosphoglycerate mutase, domain B"/>
    <property type="match status" value="1"/>
</dbReference>
<dbReference type="InterPro" id="IPR005995">
    <property type="entry name" value="Pgm_bpd_ind"/>
</dbReference>
<feature type="binding site" evidence="13">
    <location>
        <position position="76"/>
    </location>
    <ligand>
        <name>Mn(2+)</name>
        <dbReference type="ChEBI" id="CHEBI:29035"/>
        <label>2</label>
    </ligand>
</feature>
<evidence type="ECO:0000259" key="14">
    <source>
        <dbReference type="Pfam" id="PF01676"/>
    </source>
</evidence>
<protein>
    <recommendedName>
        <fullName evidence="10">2,3-bisphosphoglycerate-independent phosphoglycerate mutase</fullName>
        <ecNumber evidence="10">5.4.2.12</ecNumber>
    </recommendedName>
</protein>
<proteinExistence type="inferred from homology"/>
<dbReference type="UniPathway" id="UPA00109">
    <property type="reaction ID" value="UER00186"/>
</dbReference>
<dbReference type="InterPro" id="IPR036646">
    <property type="entry name" value="PGAM_B_sf"/>
</dbReference>
<evidence type="ECO:0000256" key="13">
    <source>
        <dbReference type="PIRSR" id="PIRSR001492-3"/>
    </source>
</evidence>
<comment type="function">
    <text evidence="3">Catalyzes the interconversion of 2-phosphoglycerate and 3-phosphoglycerate.</text>
</comment>
<dbReference type="SUPFAM" id="SSF53649">
    <property type="entry name" value="Alkaline phosphatase-like"/>
    <property type="match status" value="1"/>
</dbReference>
<dbReference type="PIRSF" id="PIRSF001492">
    <property type="entry name" value="IPGAM"/>
    <property type="match status" value="1"/>
</dbReference>
<evidence type="ECO:0000256" key="6">
    <source>
        <dbReference type="ARBA" id="ARBA00022723"/>
    </source>
</evidence>
<dbReference type="EC" id="5.4.2.12" evidence="10"/>
<feature type="binding site" evidence="12">
    <location>
        <position position="202"/>
    </location>
    <ligand>
        <name>substrate</name>
    </ligand>
</feature>
<dbReference type="NCBIfam" id="TIGR01307">
    <property type="entry name" value="pgm_bpd_ind"/>
    <property type="match status" value="1"/>
</dbReference>
<sequence>MSVEKLNTLAGYQAFDGPVVLVIMDGVGLGPEDESNGVFMAHTPVLDELLAGPLVTQLKAHGVAVGLPSDEDMGNSEVGHNALGAGRVFAQGAKLINEALETGKIFQGKAWRKAIERCRKGGTMHLIGMVSDGNVHSHVNQLYRLLEQCVEENVTTVRIHGLLDGRDVAPKSGLDFFVPLEERLTELSRNGRDYRIASGGGRMVTTMDRYGADWSVVERGWRAHVLGEGRRFESASEAISTSYAEDSDMTDQYMDSFVVCNDTGPVGTIEDGDSVILFNFRGDRAIELSRAFDEQDFSVFDRVRVPDVFYAGMMQYDGDAGIPRNFLVEPPLIERTLGEYLCATGISSMAVSETQKYGHVTYFWNGNKSGYIDAILEEYVELPSDRVTFDQRPWMRAAEITDITVEAIRAGTTKFVRLNLANGDMVGHTGDPAAVRIAVETVDLCLRRILKALKEAGGVAVITADHGNADCMWTDKNGVRTAMVAHTRNPVPLIIQNYSDKNSFQLQGIARPGLANVAATLCTVLGLEAPSDYELSLLALDVS</sequence>
<dbReference type="Gene3D" id="3.40.720.10">
    <property type="entry name" value="Alkaline Phosphatase, subunit A"/>
    <property type="match status" value="1"/>
</dbReference>
<keyword evidence="9 16" id="KW-0413">Isomerase</keyword>
<feature type="binding site" evidence="12">
    <location>
        <position position="356"/>
    </location>
    <ligand>
        <name>substrate</name>
    </ligand>
</feature>
<dbReference type="EMBL" id="JACNLK010000021">
    <property type="protein sequence ID" value="MBC8207874.1"/>
    <property type="molecule type" value="Genomic_DNA"/>
</dbReference>
<evidence type="ECO:0000256" key="5">
    <source>
        <dbReference type="ARBA" id="ARBA00008819"/>
    </source>
</evidence>
<dbReference type="PANTHER" id="PTHR31637">
    <property type="entry name" value="2,3-BISPHOSPHOGLYCERATE-INDEPENDENT PHOSPHOGLYCERATE MUTASE"/>
    <property type="match status" value="1"/>
</dbReference>
<dbReference type="GO" id="GO:0005737">
    <property type="term" value="C:cytoplasm"/>
    <property type="evidence" value="ECO:0007669"/>
    <property type="project" value="InterPro"/>
</dbReference>
<evidence type="ECO:0000256" key="8">
    <source>
        <dbReference type="ARBA" id="ARBA00023211"/>
    </source>
</evidence>
<evidence type="ECO:0000256" key="4">
    <source>
        <dbReference type="ARBA" id="ARBA00004798"/>
    </source>
</evidence>
<feature type="binding site" evidence="13">
    <location>
        <position position="428"/>
    </location>
    <ligand>
        <name>Mn(2+)</name>
        <dbReference type="ChEBI" id="CHEBI:29035"/>
        <label>1</label>
    </ligand>
</feature>
<evidence type="ECO:0000256" key="1">
    <source>
        <dbReference type="ARBA" id="ARBA00000370"/>
    </source>
</evidence>
<evidence type="ECO:0000313" key="16">
    <source>
        <dbReference type="EMBL" id="MBC8207874.1"/>
    </source>
</evidence>
<feature type="binding site" evidence="13">
    <location>
        <position position="486"/>
    </location>
    <ligand>
        <name>Mn(2+)</name>
        <dbReference type="ChEBI" id="CHEBI:29035"/>
        <label>1</label>
    </ligand>
</feature>
<evidence type="ECO:0000256" key="12">
    <source>
        <dbReference type="PIRSR" id="PIRSR001492-2"/>
    </source>
</evidence>
<dbReference type="AlphaFoldDB" id="A0A8J6N9R4"/>
<feature type="active site" description="Phosphoserine intermediate" evidence="11">
    <location>
        <position position="76"/>
    </location>
</feature>
<comment type="pathway">
    <text evidence="4">Carbohydrate degradation; glycolysis; pyruvate from D-glyceraldehyde 3-phosphate: step 3/5.</text>
</comment>
<feature type="domain" description="Metalloenzyme" evidence="14">
    <location>
        <begin position="18"/>
        <end position="528"/>
    </location>
</feature>
<feature type="binding site" evidence="12">
    <location>
        <position position="136"/>
    </location>
    <ligand>
        <name>substrate</name>
    </ligand>
</feature>
<dbReference type="InterPro" id="IPR006124">
    <property type="entry name" value="Metalloenzyme"/>
</dbReference>
<feature type="binding site" evidence="12">
    <location>
        <begin position="166"/>
        <end position="167"/>
    </location>
    <ligand>
        <name>substrate</name>
    </ligand>
</feature>
<dbReference type="PANTHER" id="PTHR31637:SF0">
    <property type="entry name" value="2,3-BISPHOSPHOGLYCERATE-INDEPENDENT PHOSPHOGLYCERATE MUTASE"/>
    <property type="match status" value="1"/>
</dbReference>
<evidence type="ECO:0000256" key="9">
    <source>
        <dbReference type="ARBA" id="ARBA00023235"/>
    </source>
</evidence>
<comment type="catalytic activity">
    <reaction evidence="1">
        <text>(2R)-2-phosphoglycerate = (2R)-3-phosphoglycerate</text>
        <dbReference type="Rhea" id="RHEA:15901"/>
        <dbReference type="ChEBI" id="CHEBI:58272"/>
        <dbReference type="ChEBI" id="CHEBI:58289"/>
        <dbReference type="EC" id="5.4.2.12"/>
    </reaction>
</comment>
<keyword evidence="7" id="KW-0324">Glycolysis</keyword>